<dbReference type="EMBL" id="MU167213">
    <property type="protein sequence ID" value="KAG0151463.1"/>
    <property type="molecule type" value="Genomic_DNA"/>
</dbReference>
<evidence type="ECO:0000256" key="1">
    <source>
        <dbReference type="SAM" id="MobiDB-lite"/>
    </source>
</evidence>
<accession>A0A9P6TI55</accession>
<evidence type="ECO:0008006" key="5">
    <source>
        <dbReference type="Google" id="ProtNLM"/>
    </source>
</evidence>
<protein>
    <recommendedName>
        <fullName evidence="5">Transmembrane protein</fullName>
    </recommendedName>
</protein>
<proteinExistence type="predicted"/>
<gene>
    <name evidence="3" type="ORF">CROQUDRAFT_719900</name>
</gene>
<dbReference type="Proteomes" id="UP000886653">
    <property type="component" value="Unassembled WGS sequence"/>
</dbReference>
<comment type="caution">
    <text evidence="3">The sequence shown here is derived from an EMBL/GenBank/DDBJ whole genome shotgun (WGS) entry which is preliminary data.</text>
</comment>
<keyword evidence="2" id="KW-0472">Membrane</keyword>
<reference evidence="3" key="1">
    <citation type="submission" date="2013-11" db="EMBL/GenBank/DDBJ databases">
        <title>Genome sequence of the fusiform rust pathogen reveals effectors for host alternation and coevolution with pine.</title>
        <authorList>
            <consortium name="DOE Joint Genome Institute"/>
            <person name="Smith K."/>
            <person name="Pendleton A."/>
            <person name="Kubisiak T."/>
            <person name="Anderson C."/>
            <person name="Salamov A."/>
            <person name="Aerts A."/>
            <person name="Riley R."/>
            <person name="Clum A."/>
            <person name="Lindquist E."/>
            <person name="Ence D."/>
            <person name="Campbell M."/>
            <person name="Kronenberg Z."/>
            <person name="Feau N."/>
            <person name="Dhillon B."/>
            <person name="Hamelin R."/>
            <person name="Burleigh J."/>
            <person name="Smith J."/>
            <person name="Yandell M."/>
            <person name="Nelson C."/>
            <person name="Grigoriev I."/>
            <person name="Davis J."/>
        </authorList>
    </citation>
    <scope>NUCLEOTIDE SEQUENCE</scope>
    <source>
        <strain evidence="3">G11</strain>
    </source>
</reference>
<evidence type="ECO:0000256" key="2">
    <source>
        <dbReference type="SAM" id="Phobius"/>
    </source>
</evidence>
<keyword evidence="4" id="KW-1185">Reference proteome</keyword>
<feature type="region of interest" description="Disordered" evidence="1">
    <location>
        <begin position="1"/>
        <end position="40"/>
    </location>
</feature>
<evidence type="ECO:0000313" key="3">
    <source>
        <dbReference type="EMBL" id="KAG0151463.1"/>
    </source>
</evidence>
<name>A0A9P6TI55_9BASI</name>
<feature type="compositionally biased region" description="Polar residues" evidence="1">
    <location>
        <begin position="1"/>
        <end position="17"/>
    </location>
</feature>
<dbReference type="OrthoDB" id="3141857at2759"/>
<feature type="transmembrane region" description="Helical" evidence="2">
    <location>
        <begin position="48"/>
        <end position="68"/>
    </location>
</feature>
<keyword evidence="2" id="KW-1133">Transmembrane helix</keyword>
<sequence>MKTNSLHFNQTDSTSHPSVAARGPSKAGLGTNQSNPTHLSKAVRKDPAVFPLGLIVGGVVLVAGYFLLQKAPKEGGGKESFGSNKPPSMKSVYYPFDKGLYFDSIPQCQPLSKFFLGKK</sequence>
<dbReference type="AlphaFoldDB" id="A0A9P6TI55"/>
<evidence type="ECO:0000313" key="4">
    <source>
        <dbReference type="Proteomes" id="UP000886653"/>
    </source>
</evidence>
<organism evidence="3 4">
    <name type="scientific">Cronartium quercuum f. sp. fusiforme G11</name>
    <dbReference type="NCBI Taxonomy" id="708437"/>
    <lineage>
        <taxon>Eukaryota</taxon>
        <taxon>Fungi</taxon>
        <taxon>Dikarya</taxon>
        <taxon>Basidiomycota</taxon>
        <taxon>Pucciniomycotina</taxon>
        <taxon>Pucciniomycetes</taxon>
        <taxon>Pucciniales</taxon>
        <taxon>Coleosporiaceae</taxon>
        <taxon>Cronartium</taxon>
    </lineage>
</organism>
<keyword evidence="2" id="KW-0812">Transmembrane</keyword>